<gene>
    <name evidence="1" type="ORF">GLOINDRAFT_27720</name>
</gene>
<dbReference type="EMBL" id="KI285462">
    <property type="protein sequence ID" value="ESA11929.1"/>
    <property type="molecule type" value="Genomic_DNA"/>
</dbReference>
<sequence>MYKGANFGINSNNRCAYVSSLEFANSINVHSVHSDDQDLHIGANHLCALF</sequence>
<evidence type="ECO:0000313" key="1">
    <source>
        <dbReference type="EMBL" id="ESA11929.1"/>
    </source>
</evidence>
<name>U9TUQ8_RHIID</name>
<dbReference type="AlphaFoldDB" id="U9TUQ8"/>
<organism evidence="1">
    <name type="scientific">Rhizophagus irregularis (strain DAOM 181602 / DAOM 197198 / MUCL 43194)</name>
    <name type="common">Arbuscular mycorrhizal fungus</name>
    <name type="synonym">Glomus intraradices</name>
    <dbReference type="NCBI Taxonomy" id="747089"/>
    <lineage>
        <taxon>Eukaryota</taxon>
        <taxon>Fungi</taxon>
        <taxon>Fungi incertae sedis</taxon>
        <taxon>Mucoromycota</taxon>
        <taxon>Glomeromycotina</taxon>
        <taxon>Glomeromycetes</taxon>
        <taxon>Glomerales</taxon>
        <taxon>Glomeraceae</taxon>
        <taxon>Rhizophagus</taxon>
    </lineage>
</organism>
<protein>
    <submittedName>
        <fullName evidence="1">Uncharacterized protein</fullName>
    </submittedName>
</protein>
<proteinExistence type="predicted"/>
<dbReference type="HOGENOM" id="CLU_3125743_0_0_1"/>
<reference evidence="1" key="1">
    <citation type="submission" date="2013-07" db="EMBL/GenBank/DDBJ databases">
        <title>The genome of an arbuscular mycorrhizal fungus provides insights into the evolution of the oldest plant symbiosis.</title>
        <authorList>
            <consortium name="DOE Joint Genome Institute"/>
            <person name="Tisserant E."/>
            <person name="Malbreil M."/>
            <person name="Kuo A."/>
            <person name="Kohler A."/>
            <person name="Symeonidi A."/>
            <person name="Balestrini R."/>
            <person name="Charron P."/>
            <person name="Duensing N."/>
            <person name="Frei-dit-Frey N."/>
            <person name="Gianinazzi-Pearson V."/>
            <person name="Gilbert B."/>
            <person name="Handa Y."/>
            <person name="Hijri M."/>
            <person name="Kaul R."/>
            <person name="Kawaguchi M."/>
            <person name="Krajinski F."/>
            <person name="Lammers P."/>
            <person name="Lapierre D."/>
            <person name="Masclaux F.G."/>
            <person name="Murat C."/>
            <person name="Morin E."/>
            <person name="Ndikumana S."/>
            <person name="Pagni M."/>
            <person name="Petitpierre D."/>
            <person name="Requena N."/>
            <person name="Rosikiewicz P."/>
            <person name="Riley R."/>
            <person name="Saito K."/>
            <person name="San Clemente H."/>
            <person name="Shapiro H."/>
            <person name="van Tuinen D."/>
            <person name="Becard G."/>
            <person name="Bonfante P."/>
            <person name="Paszkowski U."/>
            <person name="Shachar-Hill Y."/>
            <person name="Young J.P."/>
            <person name="Sanders I.R."/>
            <person name="Henrissat B."/>
            <person name="Rensing S.A."/>
            <person name="Grigoriev I.V."/>
            <person name="Corradi N."/>
            <person name="Roux C."/>
            <person name="Martin F."/>
        </authorList>
    </citation>
    <scope>NUCLEOTIDE SEQUENCE</scope>
    <source>
        <strain evidence="1">DAOM 197198</strain>
    </source>
</reference>
<accession>U9TUQ8</accession>